<dbReference type="PANTHER" id="PTHR39594">
    <property type="entry name" value="PROTEIN YCHQ"/>
    <property type="match status" value="1"/>
</dbReference>
<organism evidence="2 3">
    <name type="scientific">Thioalkalivibrio denitrificans</name>
    <dbReference type="NCBI Taxonomy" id="108003"/>
    <lineage>
        <taxon>Bacteria</taxon>
        <taxon>Pseudomonadati</taxon>
        <taxon>Pseudomonadota</taxon>
        <taxon>Gammaproteobacteria</taxon>
        <taxon>Chromatiales</taxon>
        <taxon>Ectothiorhodospiraceae</taxon>
        <taxon>Thioalkalivibrio</taxon>
    </lineage>
</organism>
<gene>
    <name evidence="2" type="ORF">B1C78_07405</name>
</gene>
<dbReference type="Pfam" id="PF04247">
    <property type="entry name" value="SirB"/>
    <property type="match status" value="1"/>
</dbReference>
<dbReference type="Proteomes" id="UP000189462">
    <property type="component" value="Unassembled WGS sequence"/>
</dbReference>
<feature type="transmembrane region" description="Helical" evidence="1">
    <location>
        <begin position="99"/>
        <end position="116"/>
    </location>
</feature>
<dbReference type="RefSeq" id="WP_077278511.1">
    <property type="nucleotide sequence ID" value="NZ_MVBK01000040.1"/>
</dbReference>
<dbReference type="PANTHER" id="PTHR39594:SF1">
    <property type="entry name" value="PROTEIN YCHQ"/>
    <property type="match status" value="1"/>
</dbReference>
<dbReference type="AlphaFoldDB" id="A0A1V3NK64"/>
<dbReference type="GO" id="GO:0005886">
    <property type="term" value="C:plasma membrane"/>
    <property type="evidence" value="ECO:0007669"/>
    <property type="project" value="TreeGrafter"/>
</dbReference>
<feature type="transmembrane region" description="Helical" evidence="1">
    <location>
        <begin position="6"/>
        <end position="26"/>
    </location>
</feature>
<evidence type="ECO:0000313" key="3">
    <source>
        <dbReference type="Proteomes" id="UP000189462"/>
    </source>
</evidence>
<comment type="caution">
    <text evidence="2">The sequence shown here is derived from an EMBL/GenBank/DDBJ whole genome shotgun (WGS) entry which is preliminary data.</text>
</comment>
<dbReference type="EMBL" id="MVBK01000040">
    <property type="protein sequence ID" value="OOG25232.1"/>
    <property type="molecule type" value="Genomic_DNA"/>
</dbReference>
<protein>
    <recommendedName>
        <fullName evidence="4">Regulator SirB</fullName>
    </recommendedName>
</protein>
<feature type="transmembrane region" description="Helical" evidence="1">
    <location>
        <begin position="38"/>
        <end position="59"/>
    </location>
</feature>
<keyword evidence="1" id="KW-0472">Membrane</keyword>
<evidence type="ECO:0000256" key="1">
    <source>
        <dbReference type="SAM" id="Phobius"/>
    </source>
</evidence>
<evidence type="ECO:0000313" key="2">
    <source>
        <dbReference type="EMBL" id="OOG25232.1"/>
    </source>
</evidence>
<feature type="transmembrane region" description="Helical" evidence="1">
    <location>
        <begin position="71"/>
        <end position="92"/>
    </location>
</feature>
<sequence length="126" mass="14186">MYTIIKHLHMLLAILSLAGFMARGVLRLLDSPRLKTRFARVTPHLVDTALLLSGLWLAWIWRMHEHLQPWLVAKLVALVLYIGLGMVAFRFAGTTAGRVVAWLAAITVFIYIFSVARTKLVLPVPV</sequence>
<keyword evidence="1" id="KW-0812">Transmembrane</keyword>
<keyword evidence="1" id="KW-1133">Transmembrane helix</keyword>
<accession>A0A1V3NK64</accession>
<dbReference type="InterPro" id="IPR007360">
    <property type="entry name" value="SirB"/>
</dbReference>
<reference evidence="2 3" key="1">
    <citation type="submission" date="2017-02" db="EMBL/GenBank/DDBJ databases">
        <title>Genomic diversity within the haloalkaliphilic genus Thioalkalivibrio.</title>
        <authorList>
            <person name="Ahn A.-C."/>
            <person name="Meier-Kolthoff J."/>
            <person name="Overmars L."/>
            <person name="Richter M."/>
            <person name="Woyke T."/>
            <person name="Sorokin D.Y."/>
            <person name="Muyzer G."/>
        </authorList>
    </citation>
    <scope>NUCLEOTIDE SEQUENCE [LARGE SCALE GENOMIC DNA]</scope>
    <source>
        <strain evidence="2 3">ALJD</strain>
    </source>
</reference>
<dbReference type="STRING" id="108003.B1C78_07405"/>
<keyword evidence="3" id="KW-1185">Reference proteome</keyword>
<dbReference type="PIRSF" id="PIRSF005610">
    <property type="entry name" value="SirB"/>
    <property type="match status" value="1"/>
</dbReference>
<dbReference type="OrthoDB" id="5588650at2"/>
<evidence type="ECO:0008006" key="4">
    <source>
        <dbReference type="Google" id="ProtNLM"/>
    </source>
</evidence>
<proteinExistence type="predicted"/>
<name>A0A1V3NK64_9GAMM</name>